<sequence>MVKEEIIIDKAGIREDLLGWHIKEVTDLAATYDQAFQIVRELLHDKNPLVRANALQVIKELIKKNFLGQEKVSMVLDDVIELVNDKNERASLKALEVLNLLLDVGEISEEAYERITDALMEIIKRGAPILSEYASEGLGKTGAKVLRIARKLIEWLFSLIRSSEDRQVQSAAITALTEMAYRTDDKKVFNEIFEGMTDLVDSTDPYIQERALLSIERMLARAEMLTPKNRMKALQKVKEVKGNVLLASKASTILEKLEKLSGTEEELTESEVRKMLEISEYGPEDVEKLLNTGKTEIVAELAKVDPVVMSMIIDMLSSDDPTRRMDALWVVSRSTSSLTPSDAYSVLPVLGEFLKSHNPWARQTAAETMAEIYSLYPGTAQFFTSLLDVLLKSGRREDIEGALELIHALRRRMPTPEFNRAIMAILIELLQRKEAREVTLKFLAREAQELINMDYEALTALKEALRGVYGDEGGKYDNLIAAILDVVEDLLKLKSQES</sequence>
<dbReference type="InterPro" id="IPR000357">
    <property type="entry name" value="HEAT"/>
</dbReference>
<evidence type="ECO:0000256" key="1">
    <source>
        <dbReference type="ARBA" id="ARBA00022737"/>
    </source>
</evidence>
<protein>
    <recommendedName>
        <fullName evidence="4">Condensin complex subunit 1 C-terminal domain-containing protein</fullName>
    </recommendedName>
</protein>
<comment type="caution">
    <text evidence="2">The sequence shown here is derived from an EMBL/GenBank/DDBJ whole genome shotgun (WGS) entry which is preliminary data.</text>
</comment>
<dbReference type="Pfam" id="PF02985">
    <property type="entry name" value="HEAT"/>
    <property type="match status" value="1"/>
</dbReference>
<organism evidence="2 3">
    <name type="scientific">Thermococcus waiotapuensis</name>
    <dbReference type="NCBI Taxonomy" id="90909"/>
    <lineage>
        <taxon>Archaea</taxon>
        <taxon>Methanobacteriati</taxon>
        <taxon>Methanobacteriota</taxon>
        <taxon>Thermococci</taxon>
        <taxon>Thermococcales</taxon>
        <taxon>Thermococcaceae</taxon>
        <taxon>Thermococcus</taxon>
    </lineage>
</organism>
<dbReference type="SUPFAM" id="SSF48371">
    <property type="entry name" value="ARM repeat"/>
    <property type="match status" value="1"/>
</dbReference>
<dbReference type="Gene3D" id="1.25.10.10">
    <property type="entry name" value="Leucine-rich Repeat Variant"/>
    <property type="match status" value="2"/>
</dbReference>
<dbReference type="RefSeq" id="WP_315341930.1">
    <property type="nucleotide sequence ID" value="NZ_JAVDZE010000002.1"/>
</dbReference>
<evidence type="ECO:0008006" key="4">
    <source>
        <dbReference type="Google" id="ProtNLM"/>
    </source>
</evidence>
<evidence type="ECO:0000313" key="2">
    <source>
        <dbReference type="EMBL" id="MDV3104145.1"/>
    </source>
</evidence>
<dbReference type="InterPro" id="IPR016024">
    <property type="entry name" value="ARM-type_fold"/>
</dbReference>
<dbReference type="EMBL" id="JAVDZE010000002">
    <property type="protein sequence ID" value="MDV3104145.1"/>
    <property type="molecule type" value="Genomic_DNA"/>
</dbReference>
<dbReference type="InterPro" id="IPR011989">
    <property type="entry name" value="ARM-like"/>
</dbReference>
<dbReference type="AlphaFoldDB" id="A0AAE4NWU8"/>
<dbReference type="Proteomes" id="UP001245683">
    <property type="component" value="Unassembled WGS sequence"/>
</dbReference>
<reference evidence="2 3" key="1">
    <citation type="submission" date="2023-08" db="EMBL/GenBank/DDBJ databases">
        <title>Draft genome sequence of Thermococcus waiotapuensis WT1T, a thermophilic sulphur-dependent archaeon from order Thermococcales.</title>
        <authorList>
            <person name="Manners S.H."/>
            <person name="Carere C.R."/>
            <person name="Dhami M.K."/>
            <person name="Dobson R.C.J."/>
            <person name="Stott M.B."/>
        </authorList>
    </citation>
    <scope>NUCLEOTIDE SEQUENCE [LARGE SCALE GENOMIC DNA]</scope>
    <source>
        <strain evidence="2 3">WT1</strain>
    </source>
</reference>
<proteinExistence type="predicted"/>
<name>A0AAE4NWU8_9EURY</name>
<evidence type="ECO:0000313" key="3">
    <source>
        <dbReference type="Proteomes" id="UP001245683"/>
    </source>
</evidence>
<accession>A0AAE4NWU8</accession>
<keyword evidence="3" id="KW-1185">Reference proteome</keyword>
<keyword evidence="1" id="KW-0677">Repeat</keyword>
<gene>
    <name evidence="2" type="ORF">RBI02_06280</name>
</gene>